<reference evidence="1" key="1">
    <citation type="submission" date="2022-12" db="EMBL/GenBank/DDBJ databases">
        <title>Draft genome assemblies for two species of Escallonia (Escalloniales).</title>
        <authorList>
            <person name="Chanderbali A."/>
            <person name="Dervinis C."/>
            <person name="Anghel I."/>
            <person name="Soltis D."/>
            <person name="Soltis P."/>
            <person name="Zapata F."/>
        </authorList>
    </citation>
    <scope>NUCLEOTIDE SEQUENCE</scope>
    <source>
        <strain evidence="1">UCBG64.0493</strain>
        <tissue evidence="1">Leaf</tissue>
    </source>
</reference>
<sequence length="182" mass="21117">MRCLFFTTVFPADSRSSYVPDPEIVKKWKIALDFCWPSLWLVNQSVGGLRVTWRIMLDRWSKGQSILDSSSDMLNKLQTSVDALDEIKEKPELKNCYLDLGSLPEDERIPALLFMMWVKLYNLNEKDMYTYEYLEELLMCNLLNLVPTSIGASNLYDFCNGQYVTQNDLLRELAIYLSGKSL</sequence>
<comment type="caution">
    <text evidence="1">The sequence shown here is derived from an EMBL/GenBank/DDBJ whole genome shotgun (WGS) entry which is preliminary data.</text>
</comment>
<accession>A0AA88V511</accession>
<protein>
    <submittedName>
        <fullName evidence="1">Uncharacterized protein</fullName>
    </submittedName>
</protein>
<dbReference type="Gene3D" id="1.10.10.10">
    <property type="entry name" value="Winged helix-like DNA-binding domain superfamily/Winged helix DNA-binding domain"/>
    <property type="match status" value="1"/>
</dbReference>
<dbReference type="Proteomes" id="UP001188597">
    <property type="component" value="Unassembled WGS sequence"/>
</dbReference>
<keyword evidence="2" id="KW-1185">Reference proteome</keyword>
<evidence type="ECO:0000313" key="2">
    <source>
        <dbReference type="Proteomes" id="UP001188597"/>
    </source>
</evidence>
<dbReference type="InterPro" id="IPR036388">
    <property type="entry name" value="WH-like_DNA-bd_sf"/>
</dbReference>
<organism evidence="1 2">
    <name type="scientific">Escallonia herrerae</name>
    <dbReference type="NCBI Taxonomy" id="1293975"/>
    <lineage>
        <taxon>Eukaryota</taxon>
        <taxon>Viridiplantae</taxon>
        <taxon>Streptophyta</taxon>
        <taxon>Embryophyta</taxon>
        <taxon>Tracheophyta</taxon>
        <taxon>Spermatophyta</taxon>
        <taxon>Magnoliopsida</taxon>
        <taxon>eudicotyledons</taxon>
        <taxon>Gunneridae</taxon>
        <taxon>Pentapetalae</taxon>
        <taxon>asterids</taxon>
        <taxon>campanulids</taxon>
        <taxon>Escalloniales</taxon>
        <taxon>Escalloniaceae</taxon>
        <taxon>Escallonia</taxon>
    </lineage>
</organism>
<proteinExistence type="predicted"/>
<dbReference type="AlphaFoldDB" id="A0AA88V511"/>
<gene>
    <name evidence="1" type="ORF">RJ639_021417</name>
</gene>
<evidence type="ECO:0000313" key="1">
    <source>
        <dbReference type="EMBL" id="KAK3001870.1"/>
    </source>
</evidence>
<dbReference type="EMBL" id="JAVXUP010002700">
    <property type="protein sequence ID" value="KAK3001870.1"/>
    <property type="molecule type" value="Genomic_DNA"/>
</dbReference>
<name>A0AA88V511_9ASTE</name>